<evidence type="ECO:0000256" key="3">
    <source>
        <dbReference type="ARBA" id="ARBA00007161"/>
    </source>
</evidence>
<proteinExistence type="inferred from homology"/>
<sequence length="580" mass="63488">MLDGLIFAAIVLISIVIVGTILVRLYQKATKELAFVRTGLGGQKVIKDGGAMVLPGLHNLIHVNMNTLRLEVSRINQEALITKDRMRVDVKAEFFVRVQPSVDAIANAAQTLGAKTMKPTELKELVEGKFVDALRSVAAQMAMEELHEQRASFVQKVQNVVAEDILKNGLELESVSLTGLDQTKKEYFNPANVFDAEGLTKMTEAIEARRKKRNDIERDTEIQIRQKDLETTQFRLTIDREEAYATMEQDREIAVRLAEQEMLTAKEQAEKNRQAEEARIESERLIEQSRIEKDRQIEEARINKTRDLEAAEIEKKKLIEQAEIGRVKAVELARQDQEIAIAEKSKEQSLAKKQADEARALAISAEEKVITARDTEIATRQKAIELIEAARTAEREAIGITVAAKAEEEAATANAEAARKSSQGQADAIKILAAGEAEAVLAKANADERMYQVEAEGKQKINQAANTLSPAQIEMQIRIKLLETLPAIISESVKPMENIDSIRIVQMDGMGPAIHGGNGDGSGAGLADSVVNSALRYRAMAPLVDQLMTEAGLNGLLKGQGLAALEKQDDDSGASAGAGA</sequence>
<dbReference type="PATRIC" id="fig|1603606.3.peg.129"/>
<dbReference type="Pfam" id="PF01145">
    <property type="entry name" value="Band_7"/>
    <property type="match status" value="1"/>
</dbReference>
<dbReference type="InterPro" id="IPR036013">
    <property type="entry name" value="Band_7/SPFH_dom_sf"/>
</dbReference>
<feature type="domain" description="Band 7" evidence="8">
    <location>
        <begin position="23"/>
        <end position="192"/>
    </location>
</feature>
<evidence type="ECO:0000256" key="1">
    <source>
        <dbReference type="ARBA" id="ARBA00004167"/>
    </source>
</evidence>
<dbReference type="InterPro" id="IPR031905">
    <property type="entry name" value="Flotillin_C"/>
</dbReference>
<dbReference type="OrthoDB" id="9815577at2"/>
<organism evidence="9 10">
    <name type="scientific">Desulfuromonas soudanensis</name>
    <dbReference type="NCBI Taxonomy" id="1603606"/>
    <lineage>
        <taxon>Bacteria</taxon>
        <taxon>Pseudomonadati</taxon>
        <taxon>Thermodesulfobacteriota</taxon>
        <taxon>Desulfuromonadia</taxon>
        <taxon>Desulfuromonadales</taxon>
        <taxon>Desulfuromonadaceae</taxon>
        <taxon>Desulfuromonas</taxon>
    </lineage>
</organism>
<protein>
    <submittedName>
        <fullName evidence="9">Putative membrane protein</fullName>
    </submittedName>
</protein>
<keyword evidence="7" id="KW-0812">Transmembrane</keyword>
<evidence type="ECO:0000256" key="6">
    <source>
        <dbReference type="SAM" id="Coils"/>
    </source>
</evidence>
<keyword evidence="6" id="KW-0175">Coiled coil</keyword>
<evidence type="ECO:0000313" key="9">
    <source>
        <dbReference type="EMBL" id="ALC14915.1"/>
    </source>
</evidence>
<keyword evidence="10" id="KW-1185">Reference proteome</keyword>
<feature type="coiled-coil region" evidence="6">
    <location>
        <begin position="255"/>
        <end position="321"/>
    </location>
</feature>
<dbReference type="AlphaFoldDB" id="A0A0M4CXI4"/>
<keyword evidence="5 7" id="KW-0472">Membrane</keyword>
<dbReference type="InterPro" id="IPR001107">
    <property type="entry name" value="Band_7"/>
</dbReference>
<name>A0A0M4CXI4_9BACT</name>
<dbReference type="SMART" id="SM00244">
    <property type="entry name" value="PHB"/>
    <property type="match status" value="1"/>
</dbReference>
<dbReference type="SUPFAM" id="SSF117892">
    <property type="entry name" value="Band 7/SPFH domain"/>
    <property type="match status" value="1"/>
</dbReference>
<evidence type="ECO:0000256" key="7">
    <source>
        <dbReference type="SAM" id="Phobius"/>
    </source>
</evidence>
<evidence type="ECO:0000256" key="5">
    <source>
        <dbReference type="ARBA" id="ARBA00023136"/>
    </source>
</evidence>
<accession>A0A0M4CXI4</accession>
<dbReference type="PANTHER" id="PTHR13806:SF31">
    <property type="entry name" value="FLOTILLIN-LIKE PROTEIN 1-RELATED"/>
    <property type="match status" value="1"/>
</dbReference>
<dbReference type="Proteomes" id="UP000057158">
    <property type="component" value="Chromosome"/>
</dbReference>
<dbReference type="CDD" id="cd03399">
    <property type="entry name" value="SPFH_flotillin"/>
    <property type="match status" value="1"/>
</dbReference>
<dbReference type="Gene3D" id="3.30.479.30">
    <property type="entry name" value="Band 7 domain"/>
    <property type="match status" value="1"/>
</dbReference>
<evidence type="ECO:0000256" key="4">
    <source>
        <dbReference type="ARBA" id="ARBA00022475"/>
    </source>
</evidence>
<dbReference type="GO" id="GO:0005886">
    <property type="term" value="C:plasma membrane"/>
    <property type="evidence" value="ECO:0007669"/>
    <property type="project" value="UniProtKB-SubCell"/>
</dbReference>
<dbReference type="RefSeq" id="WP_053549168.1">
    <property type="nucleotide sequence ID" value="NZ_CP010802.1"/>
</dbReference>
<feature type="transmembrane region" description="Helical" evidence="7">
    <location>
        <begin position="6"/>
        <end position="26"/>
    </location>
</feature>
<keyword evidence="7" id="KW-1133">Transmembrane helix</keyword>
<evidence type="ECO:0000313" key="10">
    <source>
        <dbReference type="Proteomes" id="UP000057158"/>
    </source>
</evidence>
<gene>
    <name evidence="9" type="ORF">DSOUD_0114</name>
</gene>
<dbReference type="PANTHER" id="PTHR13806">
    <property type="entry name" value="FLOTILLIN-RELATED"/>
    <property type="match status" value="1"/>
</dbReference>
<dbReference type="EMBL" id="CP010802">
    <property type="protein sequence ID" value="ALC14915.1"/>
    <property type="molecule type" value="Genomic_DNA"/>
</dbReference>
<dbReference type="STRING" id="1603606.DSOUD_0114"/>
<dbReference type="Pfam" id="PF15975">
    <property type="entry name" value="Flot"/>
    <property type="match status" value="1"/>
</dbReference>
<dbReference type="InterPro" id="IPR027705">
    <property type="entry name" value="Flotillin_fam"/>
</dbReference>
<comment type="subcellular location">
    <subcellularLocation>
        <location evidence="2">Cell membrane</location>
    </subcellularLocation>
    <subcellularLocation>
        <location evidence="1">Membrane</location>
        <topology evidence="1">Single-pass membrane protein</topology>
    </subcellularLocation>
</comment>
<dbReference type="KEGG" id="des:DSOUD_0114"/>
<keyword evidence="4" id="KW-1003">Cell membrane</keyword>
<evidence type="ECO:0000259" key="8">
    <source>
        <dbReference type="SMART" id="SM00244"/>
    </source>
</evidence>
<evidence type="ECO:0000256" key="2">
    <source>
        <dbReference type="ARBA" id="ARBA00004236"/>
    </source>
</evidence>
<reference evidence="9 10" key="1">
    <citation type="submission" date="2015-07" db="EMBL/GenBank/DDBJ databases">
        <title>Isolation and Genomic Characterization of a Novel Halophilic Metal-Reducing Deltaproteobacterium from the Deep Subsurface.</title>
        <authorList>
            <person name="Badalamenti J.P."/>
            <person name="Summers Z.M."/>
            <person name="Gralnick J.A."/>
            <person name="Bond D.R."/>
        </authorList>
    </citation>
    <scope>NUCLEOTIDE SEQUENCE [LARGE SCALE GENOMIC DNA]</scope>
    <source>
        <strain evidence="9 10">WTL</strain>
    </source>
</reference>
<comment type="similarity">
    <text evidence="3">Belongs to the band 7/mec-2 family. Flotillin subfamily.</text>
</comment>